<reference evidence="1" key="1">
    <citation type="submission" date="2020-05" db="EMBL/GenBank/DDBJ databases">
        <authorList>
            <person name="Chiriac C."/>
            <person name="Salcher M."/>
            <person name="Ghai R."/>
            <person name="Kavagutti S V."/>
        </authorList>
    </citation>
    <scope>NUCLEOTIDE SEQUENCE</scope>
</reference>
<evidence type="ECO:0008006" key="2">
    <source>
        <dbReference type="Google" id="ProtNLM"/>
    </source>
</evidence>
<dbReference type="InterPro" id="IPR049718">
    <property type="entry name" value="AKO59007-like"/>
</dbReference>
<name>A0A6J5RX33_9CAUD</name>
<dbReference type="NCBIfam" id="NF033394">
    <property type="entry name" value="capsid_maj_Podo"/>
    <property type="match status" value="1"/>
</dbReference>
<gene>
    <name evidence="1" type="ORF">UFOVP1365_17</name>
</gene>
<protein>
    <recommendedName>
        <fullName evidence="2">Major capsid protein</fullName>
    </recommendedName>
</protein>
<evidence type="ECO:0000313" key="1">
    <source>
        <dbReference type="EMBL" id="CAB4203025.1"/>
    </source>
</evidence>
<accession>A0A6J5RX33</accession>
<proteinExistence type="predicted"/>
<dbReference type="EMBL" id="LR797316">
    <property type="protein sequence ID" value="CAB4203025.1"/>
    <property type="molecule type" value="Genomic_DNA"/>
</dbReference>
<sequence length="336" mass="35501">MADVGLGQVVTTTGRARSKVLKSATLDSQPILAMMKEVGGIRRIDGGRTVVEEAKSGQNGSVAWVGEAGSVSLADSKVLDAAEFNWSYQLGSVVWTLAERLKNSGSSDTKIIDVVAGKFDVLEDTMKNYFHEGVLSNGTGTGGLQLGGLAALVSTTPTTGTVGGIDRSNANAAWHRNQKFDTANDWSDGAVDASNVKRFLDKGLNATARNSKLNATAGVLGQIHFEALTQATQAIQVITNESSTGKVGFDKQVYRGVPMYFGGGINYSGASALTTTRTYLLNLKPGGVNLVFHEKAEFEMLEPVDSNDQAAISRLMFTMAAMTIGGLAKTCWVGFD</sequence>
<organism evidence="1">
    <name type="scientific">uncultured Caudovirales phage</name>
    <dbReference type="NCBI Taxonomy" id="2100421"/>
    <lineage>
        <taxon>Viruses</taxon>
        <taxon>Duplodnaviria</taxon>
        <taxon>Heunggongvirae</taxon>
        <taxon>Uroviricota</taxon>
        <taxon>Caudoviricetes</taxon>
        <taxon>Peduoviridae</taxon>
        <taxon>Maltschvirus</taxon>
        <taxon>Maltschvirus maltsch</taxon>
    </lineage>
</organism>